<gene>
    <name evidence="1" type="ORF">ID810_04030</name>
</gene>
<organism evidence="1 2">
    <name type="scientific">Actinomyces respiraculi</name>
    <dbReference type="NCBI Taxonomy" id="2744574"/>
    <lineage>
        <taxon>Bacteria</taxon>
        <taxon>Bacillati</taxon>
        <taxon>Actinomycetota</taxon>
        <taxon>Actinomycetes</taxon>
        <taxon>Actinomycetales</taxon>
        <taxon>Actinomycetaceae</taxon>
        <taxon>Actinomyces</taxon>
    </lineage>
</organism>
<evidence type="ECO:0000313" key="2">
    <source>
        <dbReference type="Proteomes" id="UP000594637"/>
    </source>
</evidence>
<name>A0A7T0LLW6_9ACTO</name>
<dbReference type="EMBL" id="CP063989">
    <property type="protein sequence ID" value="QPL06105.1"/>
    <property type="molecule type" value="Genomic_DNA"/>
</dbReference>
<dbReference type="Proteomes" id="UP000594637">
    <property type="component" value="Chromosome"/>
</dbReference>
<sequence length="321" mass="32348">MDVRARGMDVRARVSAGRIMLSPEAGQAMGAGGDLKAGPGVGPRIGAGAGPENRAVALVQEDGTTCGATCVLAARLLYEREGAAAARLGALTGSVGGLQAALRVEQLRLQALMNRNAGGPLGPLAWPRHLGSTPWAVAGLMTCAVPREARASAVYTVTWVRDGGPNWATVVERLRAHLADDAPVLLVVGGPLVGGGEDGARVVGGGAVGARVVGGGAVGARVVGGGAVGARVVGGGAVGARVVGTLRRAARLLPSLPRHYVLALPWTLLGRADPGLGRVHVYDPASGAVGVVDLLAARDPQRLGPREFGNWPQVLAIIEPS</sequence>
<dbReference type="AlphaFoldDB" id="A0A7T0LLW6"/>
<proteinExistence type="predicted"/>
<reference evidence="1 2" key="1">
    <citation type="submission" date="2020-11" db="EMBL/GenBank/DDBJ databases">
        <title>Actinomyces sp. ZJ750.</title>
        <authorList>
            <person name="Zhou J."/>
        </authorList>
    </citation>
    <scope>NUCLEOTIDE SEQUENCE [LARGE SCALE GENOMIC DNA]</scope>
    <source>
        <strain evidence="1 2">ZJ750</strain>
    </source>
</reference>
<keyword evidence="2" id="KW-1185">Reference proteome</keyword>
<dbReference type="KEGG" id="arep:ID810_04030"/>
<accession>A0A7T0LLW6</accession>
<protein>
    <submittedName>
        <fullName evidence="1">Uncharacterized protein</fullName>
    </submittedName>
</protein>
<dbReference type="RefSeq" id="WP_166855613.1">
    <property type="nucleotide sequence ID" value="NZ_CP063989.1"/>
</dbReference>
<evidence type="ECO:0000313" key="1">
    <source>
        <dbReference type="EMBL" id="QPL06105.1"/>
    </source>
</evidence>